<organism evidence="1 2">
    <name type="scientific">Coregonus suidteri</name>
    <dbReference type="NCBI Taxonomy" id="861788"/>
    <lineage>
        <taxon>Eukaryota</taxon>
        <taxon>Metazoa</taxon>
        <taxon>Chordata</taxon>
        <taxon>Craniata</taxon>
        <taxon>Vertebrata</taxon>
        <taxon>Euteleostomi</taxon>
        <taxon>Actinopterygii</taxon>
        <taxon>Neopterygii</taxon>
        <taxon>Teleostei</taxon>
        <taxon>Protacanthopterygii</taxon>
        <taxon>Salmoniformes</taxon>
        <taxon>Salmonidae</taxon>
        <taxon>Coregoninae</taxon>
        <taxon>Coregonus</taxon>
    </lineage>
</organism>
<protein>
    <submittedName>
        <fullName evidence="1">Uncharacterized protein</fullName>
    </submittedName>
</protein>
<keyword evidence="2" id="KW-1185">Reference proteome</keyword>
<proteinExistence type="predicted"/>
<reference evidence="1 2" key="1">
    <citation type="submission" date="2021-04" db="EMBL/GenBank/DDBJ databases">
        <authorList>
            <person name="De Guttry C."/>
            <person name="Zahm M."/>
            <person name="Klopp C."/>
            <person name="Cabau C."/>
            <person name="Louis A."/>
            <person name="Berthelot C."/>
            <person name="Parey E."/>
            <person name="Roest Crollius H."/>
            <person name="Montfort J."/>
            <person name="Robinson-Rechavi M."/>
            <person name="Bucao C."/>
            <person name="Bouchez O."/>
            <person name="Gislard M."/>
            <person name="Lluch J."/>
            <person name="Milhes M."/>
            <person name="Lampietro C."/>
            <person name="Lopez Roques C."/>
            <person name="Donnadieu C."/>
            <person name="Braasch I."/>
            <person name="Desvignes T."/>
            <person name="Postlethwait J."/>
            <person name="Bobe J."/>
            <person name="Wedekind C."/>
            <person name="Guiguen Y."/>
        </authorList>
    </citation>
    <scope>NUCLEOTIDE SEQUENCE [LARGE SCALE GENOMIC DNA]</scope>
    <source>
        <strain evidence="1">Cs_M1</strain>
        <tissue evidence="1">Blood</tissue>
    </source>
</reference>
<gene>
    <name evidence="1" type="ORF">J4Q44_G00239160</name>
</gene>
<evidence type="ECO:0000313" key="2">
    <source>
        <dbReference type="Proteomes" id="UP001356427"/>
    </source>
</evidence>
<name>A0AAN8QMU6_9TELE</name>
<comment type="caution">
    <text evidence="1">The sequence shown here is derived from an EMBL/GenBank/DDBJ whole genome shotgun (WGS) entry which is preliminary data.</text>
</comment>
<dbReference type="AlphaFoldDB" id="A0AAN8QMU6"/>
<evidence type="ECO:0000313" key="1">
    <source>
        <dbReference type="EMBL" id="KAK6305136.1"/>
    </source>
</evidence>
<dbReference type="EMBL" id="JAGTTL010000022">
    <property type="protein sequence ID" value="KAK6305136.1"/>
    <property type="molecule type" value="Genomic_DNA"/>
</dbReference>
<sequence>MSHDYCHIDEAVQDLKDKGELERTLKPLQEKLKVFKKLQKSVLPQCITFRDNSKTQTWRSSMNSRSFSSFLEKARIDILREEEFEKTSAMVNRIDQLRQDVITCKHN</sequence>
<accession>A0AAN8QMU6</accession>
<dbReference type="Proteomes" id="UP001356427">
    <property type="component" value="Unassembled WGS sequence"/>
</dbReference>